<sequence length="54" mass="5842">MLHLRRCSAVQIHPSSRNSAPPIRRHEALQKTGGSSPPSARDVVVVVCNTPDPD</sequence>
<protein>
    <submittedName>
        <fullName evidence="2">Uncharacterized protein</fullName>
    </submittedName>
</protein>
<reference evidence="2" key="1">
    <citation type="submission" date="2019-07" db="EMBL/GenBank/DDBJ databases">
        <authorList>
            <person name="Dittberner H."/>
        </authorList>
    </citation>
    <scope>NUCLEOTIDE SEQUENCE [LARGE SCALE GENOMIC DNA]</scope>
</reference>
<name>A0A565AUE5_9BRAS</name>
<dbReference type="AlphaFoldDB" id="A0A565AUE5"/>
<accession>A0A565AUE5</accession>
<organism evidence="2 3">
    <name type="scientific">Arabis nemorensis</name>
    <dbReference type="NCBI Taxonomy" id="586526"/>
    <lineage>
        <taxon>Eukaryota</taxon>
        <taxon>Viridiplantae</taxon>
        <taxon>Streptophyta</taxon>
        <taxon>Embryophyta</taxon>
        <taxon>Tracheophyta</taxon>
        <taxon>Spermatophyta</taxon>
        <taxon>Magnoliopsida</taxon>
        <taxon>eudicotyledons</taxon>
        <taxon>Gunneridae</taxon>
        <taxon>Pentapetalae</taxon>
        <taxon>rosids</taxon>
        <taxon>malvids</taxon>
        <taxon>Brassicales</taxon>
        <taxon>Brassicaceae</taxon>
        <taxon>Arabideae</taxon>
        <taxon>Arabis</taxon>
    </lineage>
</organism>
<evidence type="ECO:0000313" key="2">
    <source>
        <dbReference type="EMBL" id="VVA93031.1"/>
    </source>
</evidence>
<evidence type="ECO:0000256" key="1">
    <source>
        <dbReference type="SAM" id="MobiDB-lite"/>
    </source>
</evidence>
<comment type="caution">
    <text evidence="2">The sequence shown here is derived from an EMBL/GenBank/DDBJ whole genome shotgun (WGS) entry which is preliminary data.</text>
</comment>
<evidence type="ECO:0000313" key="3">
    <source>
        <dbReference type="Proteomes" id="UP000489600"/>
    </source>
</evidence>
<proteinExistence type="predicted"/>
<dbReference type="Proteomes" id="UP000489600">
    <property type="component" value="Unassembled WGS sequence"/>
</dbReference>
<keyword evidence="3" id="KW-1185">Reference proteome</keyword>
<feature type="region of interest" description="Disordered" evidence="1">
    <location>
        <begin position="1"/>
        <end position="54"/>
    </location>
</feature>
<dbReference type="EMBL" id="CABITT030000001">
    <property type="protein sequence ID" value="VVA93031.1"/>
    <property type="molecule type" value="Genomic_DNA"/>
</dbReference>
<gene>
    <name evidence="2" type="ORF">ANE_LOCUS3476</name>
</gene>